<dbReference type="PANTHER" id="PTHR46544:SF1">
    <property type="entry name" value="EXTRACELLULAR MATRIX PROTEIN 2"/>
    <property type="match status" value="1"/>
</dbReference>
<evidence type="ECO:0000313" key="4">
    <source>
        <dbReference type="Proteomes" id="UP000002281"/>
    </source>
</evidence>
<keyword evidence="4" id="KW-1185">Reference proteome</keyword>
<dbReference type="PROSITE" id="PS50184">
    <property type="entry name" value="VWFC_2"/>
    <property type="match status" value="1"/>
</dbReference>
<reference evidence="3 4" key="1">
    <citation type="journal article" date="2009" name="Science">
        <title>Genome sequence, comparative analysis, and population genetics of the domestic horse.</title>
        <authorList>
            <consortium name="Broad Institute Genome Sequencing Platform"/>
            <consortium name="Broad Institute Whole Genome Assembly Team"/>
            <person name="Wade C.M."/>
            <person name="Giulotto E."/>
            <person name="Sigurdsson S."/>
            <person name="Zoli M."/>
            <person name="Gnerre S."/>
            <person name="Imsland F."/>
            <person name="Lear T.L."/>
            <person name="Adelson D.L."/>
            <person name="Bailey E."/>
            <person name="Bellone R.R."/>
            <person name="Bloecker H."/>
            <person name="Distl O."/>
            <person name="Edgar R.C."/>
            <person name="Garber M."/>
            <person name="Leeb T."/>
            <person name="Mauceli E."/>
            <person name="MacLeod J.N."/>
            <person name="Penedo M.C.T."/>
            <person name="Raison J.M."/>
            <person name="Sharpe T."/>
            <person name="Vogel J."/>
            <person name="Andersson L."/>
            <person name="Antczak D.F."/>
            <person name="Biagi T."/>
            <person name="Binns M.M."/>
            <person name="Chowdhary B.P."/>
            <person name="Coleman S.J."/>
            <person name="Della Valle G."/>
            <person name="Fryc S."/>
            <person name="Guerin G."/>
            <person name="Hasegawa T."/>
            <person name="Hill E.W."/>
            <person name="Jurka J."/>
            <person name="Kiialainen A."/>
            <person name="Lindgren G."/>
            <person name="Liu J."/>
            <person name="Magnani E."/>
            <person name="Mickelson J.R."/>
            <person name="Murray J."/>
            <person name="Nergadze S.G."/>
            <person name="Onofrio R."/>
            <person name="Pedroni S."/>
            <person name="Piras M.F."/>
            <person name="Raudsepp T."/>
            <person name="Rocchi M."/>
            <person name="Roeed K.H."/>
            <person name="Ryder O.A."/>
            <person name="Searle S."/>
            <person name="Skow L."/>
            <person name="Swinburne J.E."/>
            <person name="Syvaenen A.C."/>
            <person name="Tozaki T."/>
            <person name="Valberg S.J."/>
            <person name="Vaudin M."/>
            <person name="White J.R."/>
            <person name="Zody M.C."/>
            <person name="Lander E.S."/>
            <person name="Lindblad-Toh K."/>
        </authorList>
    </citation>
    <scope>NUCLEOTIDE SEQUENCE [LARGE SCALE GENOMIC DNA]</scope>
    <source>
        <strain evidence="3 4">Thoroughbred</strain>
    </source>
</reference>
<dbReference type="SMART" id="SM00214">
    <property type="entry name" value="VWC"/>
    <property type="match status" value="1"/>
</dbReference>
<evidence type="ECO:0000313" key="3">
    <source>
        <dbReference type="Ensembl" id="ENSECAP00000072218.1"/>
    </source>
</evidence>
<dbReference type="PROSITE" id="PS01208">
    <property type="entry name" value="VWFC_1"/>
    <property type="match status" value="1"/>
</dbReference>
<dbReference type="AlphaFoldDB" id="A0A9L0SBG8"/>
<feature type="signal peptide" evidence="1">
    <location>
        <begin position="1"/>
        <end position="19"/>
    </location>
</feature>
<accession>A0A9L0SBG8</accession>
<name>A0A9L0SBG8_HORSE</name>
<dbReference type="PANTHER" id="PTHR46544">
    <property type="entry name" value="EXTRACELLULAR MATRIX PROTEIN 2-RELATED"/>
    <property type="match status" value="1"/>
</dbReference>
<dbReference type="Proteomes" id="UP000002281">
    <property type="component" value="Chromosome 23"/>
</dbReference>
<evidence type="ECO:0000259" key="2">
    <source>
        <dbReference type="PROSITE" id="PS50184"/>
    </source>
</evidence>
<protein>
    <submittedName>
        <fullName evidence="3">Extracellular matrix protein 2</fullName>
    </submittedName>
</protein>
<reference evidence="3" key="3">
    <citation type="submission" date="2025-09" db="UniProtKB">
        <authorList>
            <consortium name="Ensembl"/>
        </authorList>
    </citation>
    <scope>IDENTIFICATION</scope>
    <source>
        <strain evidence="3">Thoroughbred</strain>
    </source>
</reference>
<sequence>MKFTGLFFLLIIIFQIDFGQNEETPRKQRRKMYYGRVRKGSSPTHRSSRQLGIQHTRVATPAAALPVVNLDYSTEEKSESFSSFLGVESSYNVLPGKKGHCLVNGMTMYNQAVWSPEPCTTCLCANGRVLCDEAMCHPQTCPQTVTPEGECCPVCSDTVQDVFYKSQAGKMISLESLGRKKRRTFDNSEFQSMRLNPWS</sequence>
<dbReference type="Gene3D" id="6.20.200.20">
    <property type="match status" value="1"/>
</dbReference>
<dbReference type="Pfam" id="PF00093">
    <property type="entry name" value="VWC"/>
    <property type="match status" value="1"/>
</dbReference>
<feature type="domain" description="VWFC" evidence="2">
    <location>
        <begin position="99"/>
        <end position="156"/>
    </location>
</feature>
<gene>
    <name evidence="3" type="primary">ECM2</name>
</gene>
<dbReference type="GeneTree" id="ENSGT00940000159941"/>
<evidence type="ECO:0000256" key="1">
    <source>
        <dbReference type="SAM" id="SignalP"/>
    </source>
</evidence>
<proteinExistence type="predicted"/>
<dbReference type="SUPFAM" id="SSF57603">
    <property type="entry name" value="FnI-like domain"/>
    <property type="match status" value="1"/>
</dbReference>
<dbReference type="FunFam" id="2.10.70.10:FF:000013">
    <property type="entry name" value="Collagen, type I, alpha 1"/>
    <property type="match status" value="1"/>
</dbReference>
<keyword evidence="1" id="KW-0732">Signal</keyword>
<organism evidence="3 4">
    <name type="scientific">Equus caballus</name>
    <name type="common">Horse</name>
    <dbReference type="NCBI Taxonomy" id="9796"/>
    <lineage>
        <taxon>Eukaryota</taxon>
        <taxon>Metazoa</taxon>
        <taxon>Chordata</taxon>
        <taxon>Craniata</taxon>
        <taxon>Vertebrata</taxon>
        <taxon>Euteleostomi</taxon>
        <taxon>Mammalia</taxon>
        <taxon>Eutheria</taxon>
        <taxon>Laurasiatheria</taxon>
        <taxon>Perissodactyla</taxon>
        <taxon>Equidae</taxon>
        <taxon>Equus</taxon>
    </lineage>
</organism>
<dbReference type="Ensembl" id="ENSECAT00000129063.1">
    <property type="protein sequence ID" value="ENSECAP00000072218.1"/>
    <property type="gene ID" value="ENSECAG00000019717.4"/>
</dbReference>
<dbReference type="InterPro" id="IPR043184">
    <property type="entry name" value="ECM2"/>
</dbReference>
<dbReference type="InterPro" id="IPR001007">
    <property type="entry name" value="VWF_dom"/>
</dbReference>
<feature type="chain" id="PRO_5040311917" evidence="1">
    <location>
        <begin position="20"/>
        <end position="199"/>
    </location>
</feature>
<reference evidence="3" key="2">
    <citation type="submission" date="2025-08" db="UniProtKB">
        <authorList>
            <consortium name="Ensembl"/>
        </authorList>
    </citation>
    <scope>IDENTIFICATION</scope>
    <source>
        <strain evidence="3">Thoroughbred</strain>
    </source>
</reference>